<evidence type="ECO:0000259" key="1">
    <source>
        <dbReference type="PROSITE" id="PS50833"/>
    </source>
</evidence>
<dbReference type="InterPro" id="IPR044281">
    <property type="entry name" value="IMP4/RPF1"/>
</dbReference>
<name>A0ABP0REU4_9DINO</name>
<organism evidence="2 3">
    <name type="scientific">Durusdinium trenchii</name>
    <dbReference type="NCBI Taxonomy" id="1381693"/>
    <lineage>
        <taxon>Eukaryota</taxon>
        <taxon>Sar</taxon>
        <taxon>Alveolata</taxon>
        <taxon>Dinophyceae</taxon>
        <taxon>Suessiales</taxon>
        <taxon>Symbiodiniaceae</taxon>
        <taxon>Durusdinium</taxon>
    </lineage>
</organism>
<dbReference type="PANTHER" id="PTHR22734">
    <property type="entry name" value="U3 SMALL NUCLEOLAR RIBONUCLEOPROTEIN PROTEIN IMP4"/>
    <property type="match status" value="1"/>
</dbReference>
<dbReference type="SUPFAM" id="SSF52954">
    <property type="entry name" value="Class II aaRS ABD-related"/>
    <property type="match status" value="1"/>
</dbReference>
<protein>
    <submittedName>
        <fullName evidence="2">U3 small nucleolar ribonucleoprotein protein IMP4 (U3 snoRNP protein IMP4)</fullName>
    </submittedName>
</protein>
<dbReference type="PROSITE" id="PS50833">
    <property type="entry name" value="BRIX"/>
    <property type="match status" value="1"/>
</dbReference>
<dbReference type="PANTHER" id="PTHR22734:SF2">
    <property type="entry name" value="U3 SMALL NUCLEOLAR RIBONUCLEOPROTEIN PROTEIN IMP4"/>
    <property type="match status" value="1"/>
</dbReference>
<gene>
    <name evidence="2" type="ORF">SCF082_LOCUS46217</name>
</gene>
<sequence>MSSRRHVRLRKEYLYRKSLEGREREVYEKKRKIKEALAEGKPLPTELRGEEAELRKELENDDEFTLKPKTHIDDEYANAGVRDPKVCVTTSNDPSSRLKQFAKEVRLLFPNSQRVNRGGHRLDELVNACRSNDFTDMVILHEHRGEPDGMTVCHLPYGPTATFTLSNAVMRHDIEDVGTMSEAYPHLIFDNFNTALGERVQNILKYLFPVPKPDSLRVMTFSNNKDFVSFRHHVFKKLGGDQNATRKEDVELSEVGPRFEMQLYQIKLGTPDDRNAEIEWVRHSYTNTAKKRRVL</sequence>
<dbReference type="Proteomes" id="UP001642464">
    <property type="component" value="Unassembled WGS sequence"/>
</dbReference>
<evidence type="ECO:0000313" key="2">
    <source>
        <dbReference type="EMBL" id="CAK9098644.1"/>
    </source>
</evidence>
<dbReference type="EMBL" id="CAXAMM010041318">
    <property type="protein sequence ID" value="CAK9098644.1"/>
    <property type="molecule type" value="Genomic_DNA"/>
</dbReference>
<dbReference type="InterPro" id="IPR007109">
    <property type="entry name" value="Brix"/>
</dbReference>
<keyword evidence="2" id="KW-0687">Ribonucleoprotein</keyword>
<proteinExistence type="predicted"/>
<feature type="domain" description="Brix" evidence="1">
    <location>
        <begin position="84"/>
        <end position="272"/>
    </location>
</feature>
<comment type="caution">
    <text evidence="2">The sequence shown here is derived from an EMBL/GenBank/DDBJ whole genome shotgun (WGS) entry which is preliminary data.</text>
</comment>
<dbReference type="GO" id="GO:1990904">
    <property type="term" value="C:ribonucleoprotein complex"/>
    <property type="evidence" value="ECO:0007669"/>
    <property type="project" value="UniProtKB-KW"/>
</dbReference>
<accession>A0ABP0REU4</accession>
<reference evidence="2 3" key="1">
    <citation type="submission" date="2024-02" db="EMBL/GenBank/DDBJ databases">
        <authorList>
            <person name="Chen Y."/>
            <person name="Shah S."/>
            <person name="Dougan E. K."/>
            <person name="Thang M."/>
            <person name="Chan C."/>
        </authorList>
    </citation>
    <scope>NUCLEOTIDE SEQUENCE [LARGE SCALE GENOMIC DNA]</scope>
</reference>
<dbReference type="Gene3D" id="3.40.50.10480">
    <property type="entry name" value="Probable brix-domain ribosomal biogenesis protein"/>
    <property type="match status" value="1"/>
</dbReference>
<dbReference type="SMART" id="SM00879">
    <property type="entry name" value="Brix"/>
    <property type="match status" value="1"/>
</dbReference>
<evidence type="ECO:0000313" key="3">
    <source>
        <dbReference type="Proteomes" id="UP001642464"/>
    </source>
</evidence>
<dbReference type="Pfam" id="PF04427">
    <property type="entry name" value="Brix"/>
    <property type="match status" value="1"/>
</dbReference>
<keyword evidence="3" id="KW-1185">Reference proteome</keyword>